<gene>
    <name evidence="1" type="ORF">SAMN04487977_106100</name>
</gene>
<keyword evidence="2" id="KW-1185">Reference proteome</keyword>
<sequence>MKRKNYSSGAPLEQKAGYSRAVRIGDFIFVGGTTAVQPDGSVYGEGDSYAQLKYILEKQVKIIEQAGGKKEDVFEVRIFQTPEFEKAGMAAYTEIFHDVMPLCTGVTIAKLNRPTQLVEVEMSAAIGTELEE</sequence>
<name>A0A1H9H9L6_9SPIR</name>
<reference evidence="1 2" key="1">
    <citation type="submission" date="2016-10" db="EMBL/GenBank/DDBJ databases">
        <authorList>
            <person name="de Groot N.N."/>
        </authorList>
    </citation>
    <scope>NUCLEOTIDE SEQUENCE [LARGE SCALE GENOMIC DNA]</scope>
    <source>
        <strain evidence="1 2">B25</strain>
    </source>
</reference>
<accession>A0A1H9H9L6</accession>
<dbReference type="AlphaFoldDB" id="A0A1H9H9L6"/>
<dbReference type="SUPFAM" id="SSF55298">
    <property type="entry name" value="YjgF-like"/>
    <property type="match status" value="1"/>
</dbReference>
<protein>
    <submittedName>
        <fullName evidence="1">Enamine deaminase RidA, house cleaning of reactive enamine intermediates, YjgF/YER057c/UK114 family</fullName>
    </submittedName>
</protein>
<dbReference type="Pfam" id="PF01042">
    <property type="entry name" value="Ribonuc_L-PSP"/>
    <property type="match status" value="1"/>
</dbReference>
<dbReference type="PANTHER" id="PTHR43857">
    <property type="entry name" value="BLR7761 PROTEIN"/>
    <property type="match status" value="1"/>
</dbReference>
<dbReference type="PANTHER" id="PTHR43857:SF1">
    <property type="entry name" value="YJGH FAMILY PROTEIN"/>
    <property type="match status" value="1"/>
</dbReference>
<dbReference type="InterPro" id="IPR006175">
    <property type="entry name" value="YjgF/YER057c/UK114"/>
</dbReference>
<dbReference type="InterPro" id="IPR035959">
    <property type="entry name" value="RutC-like_sf"/>
</dbReference>
<evidence type="ECO:0000313" key="2">
    <source>
        <dbReference type="Proteomes" id="UP000182360"/>
    </source>
</evidence>
<proteinExistence type="predicted"/>
<dbReference type="RefSeq" id="WP_074644169.1">
    <property type="nucleotide sequence ID" value="NZ_AP025286.1"/>
</dbReference>
<dbReference type="OrthoDB" id="9799840at2"/>
<dbReference type="EMBL" id="FOFU01000006">
    <property type="protein sequence ID" value="SEQ58928.1"/>
    <property type="molecule type" value="Genomic_DNA"/>
</dbReference>
<organism evidence="1 2">
    <name type="scientific">Treponema bryantii</name>
    <dbReference type="NCBI Taxonomy" id="163"/>
    <lineage>
        <taxon>Bacteria</taxon>
        <taxon>Pseudomonadati</taxon>
        <taxon>Spirochaetota</taxon>
        <taxon>Spirochaetia</taxon>
        <taxon>Spirochaetales</taxon>
        <taxon>Treponemataceae</taxon>
        <taxon>Treponema</taxon>
    </lineage>
</organism>
<dbReference type="Proteomes" id="UP000182360">
    <property type="component" value="Unassembled WGS sequence"/>
</dbReference>
<dbReference type="Gene3D" id="3.30.1330.40">
    <property type="entry name" value="RutC-like"/>
    <property type="match status" value="1"/>
</dbReference>
<evidence type="ECO:0000313" key="1">
    <source>
        <dbReference type="EMBL" id="SEQ58928.1"/>
    </source>
</evidence>